<dbReference type="Proteomes" id="UP000249390">
    <property type="component" value="Unassembled WGS sequence"/>
</dbReference>
<dbReference type="SMART" id="SM00327">
    <property type="entry name" value="VWA"/>
    <property type="match status" value="1"/>
</dbReference>
<organism evidence="2 3">
    <name type="scientific">Cuscuta australis</name>
    <dbReference type="NCBI Taxonomy" id="267555"/>
    <lineage>
        <taxon>Eukaryota</taxon>
        <taxon>Viridiplantae</taxon>
        <taxon>Streptophyta</taxon>
        <taxon>Embryophyta</taxon>
        <taxon>Tracheophyta</taxon>
        <taxon>Spermatophyta</taxon>
        <taxon>Magnoliopsida</taxon>
        <taxon>eudicotyledons</taxon>
        <taxon>Gunneridae</taxon>
        <taxon>Pentapetalae</taxon>
        <taxon>asterids</taxon>
        <taxon>lamiids</taxon>
        <taxon>Solanales</taxon>
        <taxon>Convolvulaceae</taxon>
        <taxon>Cuscuteae</taxon>
        <taxon>Cuscuta</taxon>
        <taxon>Cuscuta subgen. Grammica</taxon>
        <taxon>Cuscuta sect. Cleistogrammica</taxon>
    </lineage>
</organism>
<dbReference type="PANTHER" id="PTHR10579">
    <property type="entry name" value="CALCIUM-ACTIVATED CHLORIDE CHANNEL REGULATOR"/>
    <property type="match status" value="1"/>
</dbReference>
<proteinExistence type="predicted"/>
<dbReference type="PROSITE" id="PS50234">
    <property type="entry name" value="VWFA"/>
    <property type="match status" value="1"/>
</dbReference>
<reference evidence="2 3" key="1">
    <citation type="submission" date="2018-06" db="EMBL/GenBank/DDBJ databases">
        <title>The Genome of Cuscuta australis (Dodder) Provides Insight into the Evolution of Plant Parasitism.</title>
        <authorList>
            <person name="Liu H."/>
        </authorList>
    </citation>
    <scope>NUCLEOTIDE SEQUENCE [LARGE SCALE GENOMIC DNA]</scope>
    <source>
        <strain evidence="3">cv. Yunnan</strain>
        <tissue evidence="2">Vines</tissue>
    </source>
</reference>
<dbReference type="PANTHER" id="PTHR10579:SF146">
    <property type="entry name" value="RING-TYPE DOMAIN-CONTAINING PROTEIN"/>
    <property type="match status" value="1"/>
</dbReference>
<dbReference type="Pfam" id="PF00092">
    <property type="entry name" value="VWA"/>
    <property type="match status" value="1"/>
</dbReference>
<name>A0A328DU95_9ASTE</name>
<sequence length="265" mass="29328">MIHCISFCPPHWTTRATPGTDHNTRFASSPSLSVWPLLLLNLFPSSRCWLEYGPRHSWTAGPSVRPWILSWFDLDVSGSMSGEKLALVKQAVHFVVDNLGPSDRLSIVSFATHAKRVLRLTLMTDHGRDEARCAVNSLSTKDTTNIVAGLKTAVKVLEERRHRNPVATILFLSDGNDNCNGSSSFRSRGSRKAPDYLHLLPASICPKNKKAMGEEYDVIKETFPVHAFGFGSDHDPVAMHAIAEASDGTFSFIESIIWSGTRCFC</sequence>
<dbReference type="Gene3D" id="3.40.50.410">
    <property type="entry name" value="von Willebrand factor, type A domain"/>
    <property type="match status" value="1"/>
</dbReference>
<keyword evidence="3" id="KW-1185">Reference proteome</keyword>
<dbReference type="SUPFAM" id="SSF53300">
    <property type="entry name" value="vWA-like"/>
    <property type="match status" value="1"/>
</dbReference>
<accession>A0A328DU95</accession>
<dbReference type="InterPro" id="IPR036465">
    <property type="entry name" value="vWFA_dom_sf"/>
</dbReference>
<evidence type="ECO:0000313" key="3">
    <source>
        <dbReference type="Proteomes" id="UP000249390"/>
    </source>
</evidence>
<dbReference type="InterPro" id="IPR051266">
    <property type="entry name" value="CLCR"/>
</dbReference>
<gene>
    <name evidence="2" type="ORF">DM860_015746</name>
</gene>
<dbReference type="EMBL" id="NQVE01000106">
    <property type="protein sequence ID" value="RAL47959.1"/>
    <property type="molecule type" value="Genomic_DNA"/>
</dbReference>
<protein>
    <recommendedName>
        <fullName evidence="1">VWFA domain-containing protein</fullName>
    </recommendedName>
</protein>
<evidence type="ECO:0000313" key="2">
    <source>
        <dbReference type="EMBL" id="RAL47959.1"/>
    </source>
</evidence>
<dbReference type="AlphaFoldDB" id="A0A328DU95"/>
<dbReference type="InterPro" id="IPR002035">
    <property type="entry name" value="VWF_A"/>
</dbReference>
<comment type="caution">
    <text evidence="2">The sequence shown here is derived from an EMBL/GenBank/DDBJ whole genome shotgun (WGS) entry which is preliminary data.</text>
</comment>
<feature type="domain" description="VWFA" evidence="1">
    <location>
        <begin position="72"/>
        <end position="252"/>
    </location>
</feature>
<evidence type="ECO:0000259" key="1">
    <source>
        <dbReference type="PROSITE" id="PS50234"/>
    </source>
</evidence>